<evidence type="ECO:0000313" key="3">
    <source>
        <dbReference type="EMBL" id="OAY64101.1"/>
    </source>
</evidence>
<dbReference type="GO" id="GO:0016301">
    <property type="term" value="F:kinase activity"/>
    <property type="evidence" value="ECO:0007669"/>
    <property type="project" value="UniProtKB-KW"/>
</dbReference>
<dbReference type="SMART" id="SM00293">
    <property type="entry name" value="PWWP"/>
    <property type="match status" value="1"/>
</dbReference>
<feature type="region of interest" description="Disordered" evidence="1">
    <location>
        <begin position="394"/>
        <end position="418"/>
    </location>
</feature>
<dbReference type="Gene3D" id="2.30.30.140">
    <property type="match status" value="1"/>
</dbReference>
<feature type="domain" description="PWWP" evidence="2">
    <location>
        <begin position="70"/>
        <end position="133"/>
    </location>
</feature>
<proteinExistence type="predicted"/>
<feature type="compositionally biased region" description="Acidic residues" evidence="1">
    <location>
        <begin position="265"/>
        <end position="283"/>
    </location>
</feature>
<sequence length="883" mass="96317">METLDPVETLGGDPTQEPPDPRTLEPGLGFAPGAETLAPESRGETLGVAFADEEGDSAVLGLGFASPCGVGDLVWAKTKGQPWWPARVSDPSLAPPDPSKRSPAKAGSAIHVALFGNGAAWCSASQLKPFFSPGLDDLVQQSRSKGFVAAVEEALGFVAQCLQKELTCHCYPAEDRFSDRRFCPEKLGVSNFSPSEFLDRALDAAVDVLAPDMIECVKLRSWAVGFGHGWLSEDLVGYRRRREVTELVDKIDLDIPAGELLDSKGEEEEEEEEEEEREVELNDGGEVPREVTVSEEEEKLEKGRKKRSMAALIAEMDMDLCKEEADKNVEFSGEEEEEEEKNGGSKKGFETVIGDTKIEEESGSAKRERKKSKYLSYPYTNLIGFVKDLDSSPWSGDERTAKKGSETIHKEEDKNGPALNFDGISLRETFWELICTARNPLHLKWNRSAKVVRGFFSLYRSATFVNGSEYEGYQKHIAESCCGVGKSLDEEKRNDEEGGIEAGLSPGSVDLSGQKKLSFKRKKISNAATGETPTAADENGGEDLTNSIPALVYSVDGKKGNLKRKKAKDVAGEEIVQGLLPNSTVGSEENNTCKKRRTKKEKASIQNPLNSNIQLVSVLVESESLSKKMDDSTAANGENVANLGKDANIFVEPAKFTLEMPKSSEVANGKRPIEISHFQTSKPRERKRKNNDKHNLGSKAINGLEASNSTQKRKKKDGVNFYGNPAALLLNFNPGVVLPSKEDLVSTFSQFGLLFESETEVLRETGCARVVFAKSADAEAAFNSADKPGIFGPPFVTYRLHYMPPMKMSSPPSNIPAKKPPLNCIRKNLERMISSLTSSPLRKAGPSGGLRSDVKDNLVSEMQGLLKKVDTMLSGPTTAGNPN</sequence>
<evidence type="ECO:0000313" key="4">
    <source>
        <dbReference type="Proteomes" id="UP000092600"/>
    </source>
</evidence>
<keyword evidence="3" id="KW-0808">Transferase</keyword>
<reference evidence="3 4" key="1">
    <citation type="journal article" date="2016" name="DNA Res.">
        <title>The draft genome of MD-2 pineapple using hybrid error correction of long reads.</title>
        <authorList>
            <person name="Redwan R.M."/>
            <person name="Saidin A."/>
            <person name="Kumar S.V."/>
        </authorList>
    </citation>
    <scope>NUCLEOTIDE SEQUENCE [LARGE SCALE GENOMIC DNA]</scope>
    <source>
        <strain evidence="4">cv. MD2</strain>
        <tissue evidence="3">Leaf</tissue>
    </source>
</reference>
<dbReference type="InterPro" id="IPR000313">
    <property type="entry name" value="PWWP_dom"/>
</dbReference>
<dbReference type="STRING" id="4615.A0A199UHB5"/>
<dbReference type="EMBL" id="LSRQ01008280">
    <property type="protein sequence ID" value="OAY64101.1"/>
    <property type="molecule type" value="Genomic_DNA"/>
</dbReference>
<dbReference type="Proteomes" id="UP000092600">
    <property type="component" value="Unassembled WGS sequence"/>
</dbReference>
<name>A0A199UHB5_ANACO</name>
<dbReference type="PROSITE" id="PS50812">
    <property type="entry name" value="PWWP"/>
    <property type="match status" value="1"/>
</dbReference>
<feature type="region of interest" description="Disordered" evidence="1">
    <location>
        <begin position="673"/>
        <end position="717"/>
    </location>
</feature>
<feature type="region of interest" description="Disordered" evidence="1">
    <location>
        <begin position="492"/>
        <end position="512"/>
    </location>
</feature>
<dbReference type="PANTHER" id="PTHR35491">
    <property type="entry name" value="OS12G0638500-LIKE PROTEIN"/>
    <property type="match status" value="1"/>
</dbReference>
<evidence type="ECO:0000259" key="2">
    <source>
        <dbReference type="PROSITE" id="PS50812"/>
    </source>
</evidence>
<keyword evidence="3" id="KW-0418">Kinase</keyword>
<feature type="region of interest" description="Disordered" evidence="1">
    <location>
        <begin position="1"/>
        <end position="38"/>
    </location>
</feature>
<dbReference type="Pfam" id="PF00855">
    <property type="entry name" value="PWWP"/>
    <property type="match status" value="1"/>
</dbReference>
<feature type="region of interest" description="Disordered" evidence="1">
    <location>
        <begin position="258"/>
        <end position="307"/>
    </location>
</feature>
<dbReference type="PANTHER" id="PTHR35491:SF12">
    <property type="entry name" value="RRM DOMAIN-CONTAINING PROTEIN"/>
    <property type="match status" value="1"/>
</dbReference>
<organism evidence="3 4">
    <name type="scientific">Ananas comosus</name>
    <name type="common">Pineapple</name>
    <name type="synonym">Ananas ananas</name>
    <dbReference type="NCBI Taxonomy" id="4615"/>
    <lineage>
        <taxon>Eukaryota</taxon>
        <taxon>Viridiplantae</taxon>
        <taxon>Streptophyta</taxon>
        <taxon>Embryophyta</taxon>
        <taxon>Tracheophyta</taxon>
        <taxon>Spermatophyta</taxon>
        <taxon>Magnoliopsida</taxon>
        <taxon>Liliopsida</taxon>
        <taxon>Poales</taxon>
        <taxon>Bromeliaceae</taxon>
        <taxon>Bromelioideae</taxon>
        <taxon>Ananas</taxon>
    </lineage>
</organism>
<dbReference type="SUPFAM" id="SSF63748">
    <property type="entry name" value="Tudor/PWWP/MBT"/>
    <property type="match status" value="1"/>
</dbReference>
<feature type="region of interest" description="Disordered" evidence="1">
    <location>
        <begin position="582"/>
        <end position="605"/>
    </location>
</feature>
<gene>
    <name evidence="3" type="ORF">ACMD2_15330</name>
</gene>
<feature type="compositionally biased region" description="Basic and acidic residues" evidence="1">
    <location>
        <begin position="396"/>
        <end position="415"/>
    </location>
</feature>
<feature type="region of interest" description="Disordered" evidence="1">
    <location>
        <begin position="328"/>
        <end position="352"/>
    </location>
</feature>
<comment type="caution">
    <text evidence="3">The sequence shown here is derived from an EMBL/GenBank/DDBJ whole genome shotgun (WGS) entry which is preliminary data.</text>
</comment>
<evidence type="ECO:0000256" key="1">
    <source>
        <dbReference type="SAM" id="MobiDB-lite"/>
    </source>
</evidence>
<dbReference type="CDD" id="cd00590">
    <property type="entry name" value="RRM_SF"/>
    <property type="match status" value="1"/>
</dbReference>
<dbReference type="CDD" id="cd05162">
    <property type="entry name" value="PWWP"/>
    <property type="match status" value="1"/>
</dbReference>
<accession>A0A199UHB5</accession>
<protein>
    <submittedName>
        <fullName evidence="3">Serine/threonine-protein kinase ATM</fullName>
    </submittedName>
</protein>
<dbReference type="AlphaFoldDB" id="A0A199UHB5"/>